<protein>
    <submittedName>
        <fullName evidence="2">DUF58 domain-containing protein</fullName>
    </submittedName>
</protein>
<feature type="domain" description="DUF58" evidence="1">
    <location>
        <begin position="41"/>
        <end position="253"/>
    </location>
</feature>
<organism evidence="2 3">
    <name type="scientific">Emticicia soli</name>
    <dbReference type="NCBI Taxonomy" id="2027878"/>
    <lineage>
        <taxon>Bacteria</taxon>
        <taxon>Pseudomonadati</taxon>
        <taxon>Bacteroidota</taxon>
        <taxon>Cytophagia</taxon>
        <taxon>Cytophagales</taxon>
        <taxon>Leadbetterellaceae</taxon>
        <taxon>Emticicia</taxon>
    </lineage>
</organism>
<dbReference type="PANTHER" id="PTHR33608:SF6">
    <property type="entry name" value="BLL2464 PROTEIN"/>
    <property type="match status" value="1"/>
</dbReference>
<sequence>MVEDIISKLNKYEIKIRKAVDSQMHGNFRSVFKGSGLEFSDLRTYQYGDDVRTIDWITTAKGHGAYVKIFKEEKEQTVFFMLDVSASQEVGNTGRLKLDTAKEICGVLSLSAIKEAGHVGLYCFSDQKELYFKPANGLKHGYEIILSLFKMKPLSQLTNIPAAIGFALNILKRRSVVFLISDFLDKGYEHNLKALARKHDLVVIHIYDQREIKLPSLGIIPVRDKESKRTVWLNTSSPTFKKEMKEMFEDNQERLEKLCKQHNANYLAIDSREDYVSKLIQLFRVRK</sequence>
<dbReference type="Gene3D" id="3.40.50.410">
    <property type="entry name" value="von Willebrand factor, type A domain"/>
    <property type="match status" value="1"/>
</dbReference>
<dbReference type="InterPro" id="IPR036465">
    <property type="entry name" value="vWFA_dom_sf"/>
</dbReference>
<dbReference type="SUPFAM" id="SSF53300">
    <property type="entry name" value="vWA-like"/>
    <property type="match status" value="1"/>
</dbReference>
<dbReference type="Pfam" id="PF01882">
    <property type="entry name" value="DUF58"/>
    <property type="match status" value="1"/>
</dbReference>
<dbReference type="CDD" id="cd00198">
    <property type="entry name" value="vWFA"/>
    <property type="match status" value="1"/>
</dbReference>
<dbReference type="PANTHER" id="PTHR33608">
    <property type="entry name" value="BLL2464 PROTEIN"/>
    <property type="match status" value="1"/>
</dbReference>
<dbReference type="EMBL" id="JBHULC010000001">
    <property type="protein sequence ID" value="MFD2519291.1"/>
    <property type="molecule type" value="Genomic_DNA"/>
</dbReference>
<evidence type="ECO:0000313" key="2">
    <source>
        <dbReference type="EMBL" id="MFD2519291.1"/>
    </source>
</evidence>
<keyword evidence="3" id="KW-1185">Reference proteome</keyword>
<reference evidence="3" key="1">
    <citation type="journal article" date="2019" name="Int. J. Syst. Evol. Microbiol.">
        <title>The Global Catalogue of Microorganisms (GCM) 10K type strain sequencing project: providing services to taxonomists for standard genome sequencing and annotation.</title>
        <authorList>
            <consortium name="The Broad Institute Genomics Platform"/>
            <consortium name="The Broad Institute Genome Sequencing Center for Infectious Disease"/>
            <person name="Wu L."/>
            <person name="Ma J."/>
        </authorList>
    </citation>
    <scope>NUCLEOTIDE SEQUENCE [LARGE SCALE GENOMIC DNA]</scope>
    <source>
        <strain evidence="3">KCTC 52344</strain>
    </source>
</reference>
<proteinExistence type="predicted"/>
<name>A0ABW5J2J0_9BACT</name>
<accession>A0ABW5J2J0</accession>
<comment type="caution">
    <text evidence="2">The sequence shown here is derived from an EMBL/GenBank/DDBJ whole genome shotgun (WGS) entry which is preliminary data.</text>
</comment>
<evidence type="ECO:0000313" key="3">
    <source>
        <dbReference type="Proteomes" id="UP001597510"/>
    </source>
</evidence>
<dbReference type="Proteomes" id="UP001597510">
    <property type="component" value="Unassembled WGS sequence"/>
</dbReference>
<dbReference type="RefSeq" id="WP_340238018.1">
    <property type="nucleotide sequence ID" value="NZ_JBBEWC010000009.1"/>
</dbReference>
<evidence type="ECO:0000259" key="1">
    <source>
        <dbReference type="Pfam" id="PF01882"/>
    </source>
</evidence>
<gene>
    <name evidence="2" type="ORF">ACFSR2_00240</name>
</gene>
<dbReference type="InterPro" id="IPR002881">
    <property type="entry name" value="DUF58"/>
</dbReference>